<dbReference type="Proteomes" id="UP000238479">
    <property type="component" value="Chromosome 7"/>
</dbReference>
<sequence length="53" mass="6209">MRWPCITVVKAYINCEYEGKKEERKTIKLDPYLVSSLILFLSSQGRHVKNLLP</sequence>
<dbReference type="AlphaFoldDB" id="A0A2P6PEH5"/>
<accession>A0A2P6PEH5</accession>
<protein>
    <submittedName>
        <fullName evidence="1">Uncharacterized protein</fullName>
    </submittedName>
</protein>
<name>A0A2P6PEH5_ROSCH</name>
<reference evidence="1 2" key="1">
    <citation type="journal article" date="2018" name="Nat. Genet.">
        <title>The Rosa genome provides new insights in the design of modern roses.</title>
        <authorList>
            <person name="Bendahmane M."/>
        </authorList>
    </citation>
    <scope>NUCLEOTIDE SEQUENCE [LARGE SCALE GENOMIC DNA]</scope>
    <source>
        <strain evidence="2">cv. Old Blush</strain>
    </source>
</reference>
<evidence type="ECO:0000313" key="1">
    <source>
        <dbReference type="EMBL" id="PRQ20330.1"/>
    </source>
</evidence>
<comment type="caution">
    <text evidence="1">The sequence shown here is derived from an EMBL/GenBank/DDBJ whole genome shotgun (WGS) entry which is preliminary data.</text>
</comment>
<keyword evidence="2" id="KW-1185">Reference proteome</keyword>
<evidence type="ECO:0000313" key="2">
    <source>
        <dbReference type="Proteomes" id="UP000238479"/>
    </source>
</evidence>
<gene>
    <name evidence="1" type="ORF">RchiOBHm_Chr7g0227021</name>
</gene>
<dbReference type="EMBL" id="PDCK01000045">
    <property type="protein sequence ID" value="PRQ20330.1"/>
    <property type="molecule type" value="Genomic_DNA"/>
</dbReference>
<organism evidence="1 2">
    <name type="scientific">Rosa chinensis</name>
    <name type="common">China rose</name>
    <dbReference type="NCBI Taxonomy" id="74649"/>
    <lineage>
        <taxon>Eukaryota</taxon>
        <taxon>Viridiplantae</taxon>
        <taxon>Streptophyta</taxon>
        <taxon>Embryophyta</taxon>
        <taxon>Tracheophyta</taxon>
        <taxon>Spermatophyta</taxon>
        <taxon>Magnoliopsida</taxon>
        <taxon>eudicotyledons</taxon>
        <taxon>Gunneridae</taxon>
        <taxon>Pentapetalae</taxon>
        <taxon>rosids</taxon>
        <taxon>fabids</taxon>
        <taxon>Rosales</taxon>
        <taxon>Rosaceae</taxon>
        <taxon>Rosoideae</taxon>
        <taxon>Rosoideae incertae sedis</taxon>
        <taxon>Rosa</taxon>
    </lineage>
</organism>
<proteinExistence type="predicted"/>
<dbReference type="Gramene" id="PRQ20330">
    <property type="protein sequence ID" value="PRQ20330"/>
    <property type="gene ID" value="RchiOBHm_Chr7g0227021"/>
</dbReference>